<proteinExistence type="predicted"/>
<accession>A0ABN8GUA9</accession>
<gene>
    <name evidence="1" type="ORF">PAECIP111893_04419</name>
</gene>
<dbReference type="EMBL" id="CAKMMF010000030">
    <property type="protein sequence ID" value="CAH1218369.1"/>
    <property type="molecule type" value="Genomic_DNA"/>
</dbReference>
<organism evidence="1 2">
    <name type="scientific">Paenibacillus plantiphilus</name>
    <dbReference type="NCBI Taxonomy" id="2905650"/>
    <lineage>
        <taxon>Bacteria</taxon>
        <taxon>Bacillati</taxon>
        <taxon>Bacillota</taxon>
        <taxon>Bacilli</taxon>
        <taxon>Bacillales</taxon>
        <taxon>Paenibacillaceae</taxon>
        <taxon>Paenibacillus</taxon>
    </lineage>
</organism>
<reference evidence="1" key="1">
    <citation type="submission" date="2022-01" db="EMBL/GenBank/DDBJ databases">
        <authorList>
            <person name="Criscuolo A."/>
        </authorList>
    </citation>
    <scope>NUCLEOTIDE SEQUENCE</scope>
    <source>
        <strain evidence="1">CIP111893</strain>
    </source>
</reference>
<dbReference type="Proteomes" id="UP000838686">
    <property type="component" value="Unassembled WGS sequence"/>
</dbReference>
<dbReference type="RefSeq" id="WP_236344865.1">
    <property type="nucleotide sequence ID" value="NZ_CAKMMF010000030.1"/>
</dbReference>
<comment type="caution">
    <text evidence="1">The sequence shown here is derived from an EMBL/GenBank/DDBJ whole genome shotgun (WGS) entry which is preliminary data.</text>
</comment>
<sequence length="102" mass="11841">MKMKGKRDYNKLLLQIERSIHNQVNGGVKLQELFSEAFMKEHTEFKDIHSFFEGGSFEVNSAAELENINKTSLDRHVMENSIFTTWEKMKEAAGQAYLKVKL</sequence>
<evidence type="ECO:0000313" key="1">
    <source>
        <dbReference type="EMBL" id="CAH1218369.1"/>
    </source>
</evidence>
<keyword evidence="2" id="KW-1185">Reference proteome</keyword>
<name>A0ABN8GUA9_9BACL</name>
<evidence type="ECO:0000313" key="2">
    <source>
        <dbReference type="Proteomes" id="UP000838686"/>
    </source>
</evidence>
<protein>
    <submittedName>
        <fullName evidence="1">Uncharacterized protein</fullName>
    </submittedName>
</protein>